<dbReference type="GO" id="GO:0071555">
    <property type="term" value="P:cell wall organization"/>
    <property type="evidence" value="ECO:0007669"/>
    <property type="project" value="TreeGrafter"/>
</dbReference>
<feature type="domain" description="Penicillin-binding protein transpeptidase" evidence="4">
    <location>
        <begin position="253"/>
        <end position="560"/>
    </location>
</feature>
<evidence type="ECO:0000256" key="3">
    <source>
        <dbReference type="ARBA" id="ARBA00023136"/>
    </source>
</evidence>
<organism evidence="6 7">
    <name type="scientific">Desulfobotulus alkaliphilus</name>
    <dbReference type="NCBI Taxonomy" id="622671"/>
    <lineage>
        <taxon>Bacteria</taxon>
        <taxon>Pseudomonadati</taxon>
        <taxon>Thermodesulfobacteriota</taxon>
        <taxon>Desulfobacteria</taxon>
        <taxon>Desulfobacterales</taxon>
        <taxon>Desulfobacteraceae</taxon>
        <taxon>Desulfobotulus</taxon>
    </lineage>
</organism>
<dbReference type="Pfam" id="PF03717">
    <property type="entry name" value="PBP_dimer"/>
    <property type="match status" value="1"/>
</dbReference>
<dbReference type="OrthoDB" id="9789078at2"/>
<keyword evidence="2" id="KW-0121">Carboxypeptidase</keyword>
<dbReference type="SUPFAM" id="SSF56519">
    <property type="entry name" value="Penicillin binding protein dimerisation domain"/>
    <property type="match status" value="1"/>
</dbReference>
<dbReference type="InterPro" id="IPR012338">
    <property type="entry name" value="Beta-lactam/transpept-like"/>
</dbReference>
<dbReference type="InterPro" id="IPR005311">
    <property type="entry name" value="PBP_dimer"/>
</dbReference>
<comment type="subcellular location">
    <subcellularLocation>
        <location evidence="1">Membrane</location>
    </subcellularLocation>
</comment>
<keyword evidence="6" id="KW-0131">Cell cycle</keyword>
<protein>
    <submittedName>
        <fullName evidence="6">Cell division protein FtsI (Penicillin-binding protein 3)</fullName>
    </submittedName>
</protein>
<keyword evidence="7" id="KW-1185">Reference proteome</keyword>
<gene>
    <name evidence="6" type="ORF">LZ24_02668</name>
</gene>
<comment type="caution">
    <text evidence="6">The sequence shown here is derived from an EMBL/GenBank/DDBJ whole genome shotgun (WGS) entry which is preliminary data.</text>
</comment>
<dbReference type="GO" id="GO:0051301">
    <property type="term" value="P:cell division"/>
    <property type="evidence" value="ECO:0007669"/>
    <property type="project" value="UniProtKB-KW"/>
</dbReference>
<dbReference type="GO" id="GO:0005886">
    <property type="term" value="C:plasma membrane"/>
    <property type="evidence" value="ECO:0007669"/>
    <property type="project" value="TreeGrafter"/>
</dbReference>
<evidence type="ECO:0000256" key="1">
    <source>
        <dbReference type="ARBA" id="ARBA00004370"/>
    </source>
</evidence>
<dbReference type="GO" id="GO:0008658">
    <property type="term" value="F:penicillin binding"/>
    <property type="evidence" value="ECO:0007669"/>
    <property type="project" value="InterPro"/>
</dbReference>
<dbReference type="Gene3D" id="3.90.1310.10">
    <property type="entry name" value="Penicillin-binding protein 2a (Domain 2)"/>
    <property type="match status" value="1"/>
</dbReference>
<dbReference type="SUPFAM" id="SSF56601">
    <property type="entry name" value="beta-lactamase/transpeptidase-like"/>
    <property type="match status" value="1"/>
</dbReference>
<dbReference type="GO" id="GO:0004180">
    <property type="term" value="F:carboxypeptidase activity"/>
    <property type="evidence" value="ECO:0007669"/>
    <property type="project" value="UniProtKB-KW"/>
</dbReference>
<evidence type="ECO:0000256" key="2">
    <source>
        <dbReference type="ARBA" id="ARBA00022645"/>
    </source>
</evidence>
<name>A0A562RGA6_9BACT</name>
<dbReference type="AlphaFoldDB" id="A0A562RGA6"/>
<dbReference type="InterPro" id="IPR036138">
    <property type="entry name" value="PBP_dimer_sf"/>
</dbReference>
<accession>A0A562RGA6</accession>
<proteinExistence type="predicted"/>
<dbReference type="Pfam" id="PF00905">
    <property type="entry name" value="Transpeptidase"/>
    <property type="match status" value="1"/>
</dbReference>
<keyword evidence="3" id="KW-0472">Membrane</keyword>
<evidence type="ECO:0000259" key="5">
    <source>
        <dbReference type="Pfam" id="PF03717"/>
    </source>
</evidence>
<dbReference type="Proteomes" id="UP000318307">
    <property type="component" value="Unassembled WGS sequence"/>
</dbReference>
<keyword evidence="2" id="KW-0645">Protease</keyword>
<dbReference type="InterPro" id="IPR001460">
    <property type="entry name" value="PCN-bd_Tpept"/>
</dbReference>
<evidence type="ECO:0000313" key="7">
    <source>
        <dbReference type="Proteomes" id="UP000318307"/>
    </source>
</evidence>
<evidence type="ECO:0000313" key="6">
    <source>
        <dbReference type="EMBL" id="TWI68092.1"/>
    </source>
</evidence>
<dbReference type="EMBL" id="VLLC01000024">
    <property type="protein sequence ID" value="TWI68092.1"/>
    <property type="molecule type" value="Genomic_DNA"/>
</dbReference>
<dbReference type="RefSeq" id="WP_144685851.1">
    <property type="nucleotide sequence ID" value="NZ_VLLC01000024.1"/>
</dbReference>
<dbReference type="PANTHER" id="PTHR30627:SF1">
    <property type="entry name" value="PEPTIDOGLYCAN D,D-TRANSPEPTIDASE FTSI"/>
    <property type="match status" value="1"/>
</dbReference>
<evidence type="ECO:0000259" key="4">
    <source>
        <dbReference type="Pfam" id="PF00905"/>
    </source>
</evidence>
<keyword evidence="6" id="KW-0132">Cell division</keyword>
<reference evidence="6 7" key="1">
    <citation type="submission" date="2019-07" db="EMBL/GenBank/DDBJ databases">
        <title>Genome sequencing of 100 strains of the haloalkaliphilic chemolithoautotrophic sulfur-oxidizing bacterium Thioalkalivibrio.</title>
        <authorList>
            <person name="Muyzer G."/>
        </authorList>
    </citation>
    <scope>NUCLEOTIDE SEQUENCE [LARGE SCALE GENOMIC DNA]</scope>
    <source>
        <strain evidence="6 7">ASO4-4</strain>
    </source>
</reference>
<sequence length="590" mass="64454">MKKVHKPTFAKQRFHLVALIFSLLFLSVAGRAFQVQVLQKDSLAQKAERHFRTASVFHGKRGNILDTNGAPLAVSMEAASIAIRPGFFPDRHAAAEGIARILGNTTAEILPFFAEDRFTWLARRIRPETAEEILAFGKTLDITASQRRMAIQVFTENSRAYPNREMAAQVIGFTGTDGDGLEGLEHRYNDLLKGSAQNMNIIRDARGRWFSEGSSLPQVEPGKDIVLTLDKTLQHITESALNEAAGRSDAAAGMAVVLCPKTGDIRAMAHYPSFNPNDFRHYPREFWRNRAVSEPFEPGSTTKVFLVAGAMDRNYIRPDSIYHCGNGSYRIGPVTIRDTRPHEWLSVTQILQFSSNIGSVKISEVMGEKALYDTLKSFGFGERTGIESPGETRGLLRDWQRWRAVDTGNIAFGQGFSASAIQLAAAAGAIANKGVLMQPRLVREIRNTSTGEVETIPPRAVRRVISPETAATVKAMMATVTQTGGTGVAAAPAGYRVAGKTGTSQKIEPDGSYSRTRFMASFLGFAPLDDPALVIMVMLDEPRRSYYGGVAAGPVFRTIVSEGLAYLNIPPEPMGPITTAMAQGDIHEGF</sequence>
<dbReference type="Gene3D" id="3.30.450.330">
    <property type="match status" value="1"/>
</dbReference>
<dbReference type="PANTHER" id="PTHR30627">
    <property type="entry name" value="PEPTIDOGLYCAN D,D-TRANSPEPTIDASE"/>
    <property type="match status" value="1"/>
</dbReference>
<dbReference type="Gene3D" id="3.40.710.10">
    <property type="entry name" value="DD-peptidase/beta-lactamase superfamily"/>
    <property type="match status" value="1"/>
</dbReference>
<keyword evidence="2" id="KW-0378">Hydrolase</keyword>
<dbReference type="InterPro" id="IPR050515">
    <property type="entry name" value="Beta-lactam/transpept"/>
</dbReference>
<feature type="domain" description="Penicillin-binding protein dimerisation" evidence="5">
    <location>
        <begin position="59"/>
        <end position="210"/>
    </location>
</feature>